<dbReference type="EMBL" id="CDMZ01001137">
    <property type="protein sequence ID" value="CEM27835.1"/>
    <property type="molecule type" value="Genomic_DNA"/>
</dbReference>
<accession>A0A0G4GEM2</accession>
<dbReference type="AlphaFoldDB" id="A0A0G4GEM2"/>
<dbReference type="VEuPathDB" id="CryptoDB:Cvel_4590"/>
<evidence type="ECO:0000313" key="1">
    <source>
        <dbReference type="EMBL" id="CEM27835.1"/>
    </source>
</evidence>
<protein>
    <submittedName>
        <fullName evidence="1">Uncharacterized protein</fullName>
    </submittedName>
</protein>
<organism evidence="1">
    <name type="scientific">Chromera velia CCMP2878</name>
    <dbReference type="NCBI Taxonomy" id="1169474"/>
    <lineage>
        <taxon>Eukaryota</taxon>
        <taxon>Sar</taxon>
        <taxon>Alveolata</taxon>
        <taxon>Colpodellida</taxon>
        <taxon>Chromeraceae</taxon>
        <taxon>Chromera</taxon>
    </lineage>
</organism>
<sequence length="125" mass="13908">MVHAFLGLLPLSSKPPLGFIHTANLGTRGITYKTNNHVDVNLTDEYFYKKPDTATVDETIQMVHRIAGRYPGMDPQLKLFCPRDVRIFLEACFKDDMQIVDAAAQFPAKPSLQSILDGGVQLSSQ</sequence>
<gene>
    <name evidence="1" type="ORF">Cvel_4590</name>
</gene>
<reference evidence="1" key="1">
    <citation type="submission" date="2014-11" db="EMBL/GenBank/DDBJ databases">
        <authorList>
            <person name="Otto D Thomas"/>
            <person name="Naeem Raeece"/>
        </authorList>
    </citation>
    <scope>NUCLEOTIDE SEQUENCE</scope>
</reference>
<proteinExistence type="predicted"/>
<name>A0A0G4GEM2_9ALVE</name>